<dbReference type="EMBL" id="CM042054">
    <property type="protein sequence ID" value="KAI3706510.1"/>
    <property type="molecule type" value="Genomic_DNA"/>
</dbReference>
<keyword evidence="2" id="KW-1185">Reference proteome</keyword>
<evidence type="ECO:0000313" key="2">
    <source>
        <dbReference type="Proteomes" id="UP001055879"/>
    </source>
</evidence>
<reference evidence="2" key="1">
    <citation type="journal article" date="2022" name="Mol. Ecol. Resour.">
        <title>The genomes of chicory, endive, great burdock and yacon provide insights into Asteraceae palaeo-polyploidization history and plant inulin production.</title>
        <authorList>
            <person name="Fan W."/>
            <person name="Wang S."/>
            <person name="Wang H."/>
            <person name="Wang A."/>
            <person name="Jiang F."/>
            <person name="Liu H."/>
            <person name="Zhao H."/>
            <person name="Xu D."/>
            <person name="Zhang Y."/>
        </authorList>
    </citation>
    <scope>NUCLEOTIDE SEQUENCE [LARGE SCALE GENOMIC DNA]</scope>
    <source>
        <strain evidence="2">cv. Niubang</strain>
    </source>
</reference>
<reference evidence="1 2" key="2">
    <citation type="journal article" date="2022" name="Mol. Ecol. Resour.">
        <title>The genomes of chicory, endive, great burdock and yacon provide insights into Asteraceae paleo-polyploidization history and plant inulin production.</title>
        <authorList>
            <person name="Fan W."/>
            <person name="Wang S."/>
            <person name="Wang H."/>
            <person name="Wang A."/>
            <person name="Jiang F."/>
            <person name="Liu H."/>
            <person name="Zhao H."/>
            <person name="Xu D."/>
            <person name="Zhang Y."/>
        </authorList>
    </citation>
    <scope>NUCLEOTIDE SEQUENCE [LARGE SCALE GENOMIC DNA]</scope>
    <source>
        <strain evidence="2">cv. Niubang</strain>
    </source>
</reference>
<protein>
    <submittedName>
        <fullName evidence="1">Uncharacterized protein</fullName>
    </submittedName>
</protein>
<organism evidence="1 2">
    <name type="scientific">Arctium lappa</name>
    <name type="common">Greater burdock</name>
    <name type="synonym">Lappa major</name>
    <dbReference type="NCBI Taxonomy" id="4217"/>
    <lineage>
        <taxon>Eukaryota</taxon>
        <taxon>Viridiplantae</taxon>
        <taxon>Streptophyta</taxon>
        <taxon>Embryophyta</taxon>
        <taxon>Tracheophyta</taxon>
        <taxon>Spermatophyta</taxon>
        <taxon>Magnoliopsida</taxon>
        <taxon>eudicotyledons</taxon>
        <taxon>Gunneridae</taxon>
        <taxon>Pentapetalae</taxon>
        <taxon>asterids</taxon>
        <taxon>campanulids</taxon>
        <taxon>Asterales</taxon>
        <taxon>Asteraceae</taxon>
        <taxon>Carduoideae</taxon>
        <taxon>Cardueae</taxon>
        <taxon>Arctiinae</taxon>
        <taxon>Arctium</taxon>
    </lineage>
</organism>
<dbReference type="Proteomes" id="UP001055879">
    <property type="component" value="Linkage Group LG08"/>
</dbReference>
<name>A0ACB9ADI6_ARCLA</name>
<gene>
    <name evidence="1" type="ORF">L6452_24306</name>
</gene>
<accession>A0ACB9ADI6</accession>
<sequence length="92" mass="10346">MVTSGVKAMAAWMGFPKDRQTQSVPRAGLEIHLRHTRTSPDPFKIGAEINQFIDGGLGHGFRSIVFLKVIGIDLAAWLLIRKRILMKFCLRI</sequence>
<evidence type="ECO:0000313" key="1">
    <source>
        <dbReference type="EMBL" id="KAI3706510.1"/>
    </source>
</evidence>
<proteinExistence type="predicted"/>
<comment type="caution">
    <text evidence="1">The sequence shown here is derived from an EMBL/GenBank/DDBJ whole genome shotgun (WGS) entry which is preliminary data.</text>
</comment>